<protein>
    <recommendedName>
        <fullName evidence="1">F-box/LRR-repeat protein 15/At3g58940/PEG3-like LRR domain-containing protein</fullName>
    </recommendedName>
</protein>
<keyword evidence="3" id="KW-1185">Reference proteome</keyword>
<dbReference type="InterPro" id="IPR055411">
    <property type="entry name" value="LRR_FXL15/At3g58940/PEG3-like"/>
</dbReference>
<organism evidence="2 3">
    <name type="scientific">Solanum pinnatisectum</name>
    <name type="common">tansyleaf nightshade</name>
    <dbReference type="NCBI Taxonomy" id="50273"/>
    <lineage>
        <taxon>Eukaryota</taxon>
        <taxon>Viridiplantae</taxon>
        <taxon>Streptophyta</taxon>
        <taxon>Embryophyta</taxon>
        <taxon>Tracheophyta</taxon>
        <taxon>Spermatophyta</taxon>
        <taxon>Magnoliopsida</taxon>
        <taxon>eudicotyledons</taxon>
        <taxon>Gunneridae</taxon>
        <taxon>Pentapetalae</taxon>
        <taxon>asterids</taxon>
        <taxon>lamiids</taxon>
        <taxon>Solanales</taxon>
        <taxon>Solanaceae</taxon>
        <taxon>Solanoideae</taxon>
        <taxon>Solaneae</taxon>
        <taxon>Solanum</taxon>
    </lineage>
</organism>
<sequence>MERYRNGKISIQKFELTSKVYSSEILHLIYKWLDIALQNDVKDLVIGGSGLKLPIFKILAAKSLRELVLNDCSLEFFSFTKCSSLRKLSLTKINLDENILQTLLNSCPLLVTFILERCSGLKKIELLNHQNIKLVSIKTKGKPKHLVKIQIQTLEHFSYYDLRKEELDVVECQNLKSLNISYVKISNGFLRDFISRSQSLKVLKIQNCDGVLCQNQGVQSYLDALLWICQSRKLKLKIQLKCEMCSCFIDRLMCMKLKVVKVYKYDGKNQGLHPIEFERENLSIFAFRGWETFLFLLDW</sequence>
<name>A0AAV9M4I0_9SOLN</name>
<dbReference type="SUPFAM" id="SSF52047">
    <property type="entry name" value="RNI-like"/>
    <property type="match status" value="1"/>
</dbReference>
<dbReference type="Proteomes" id="UP001311915">
    <property type="component" value="Unassembled WGS sequence"/>
</dbReference>
<dbReference type="Gene3D" id="3.80.10.10">
    <property type="entry name" value="Ribonuclease Inhibitor"/>
    <property type="match status" value="1"/>
</dbReference>
<evidence type="ECO:0000313" key="3">
    <source>
        <dbReference type="Proteomes" id="UP001311915"/>
    </source>
</evidence>
<dbReference type="AlphaFoldDB" id="A0AAV9M4I0"/>
<evidence type="ECO:0000313" key="2">
    <source>
        <dbReference type="EMBL" id="KAK4732759.1"/>
    </source>
</evidence>
<accession>A0AAV9M4I0</accession>
<comment type="caution">
    <text evidence="2">The sequence shown here is derived from an EMBL/GenBank/DDBJ whole genome shotgun (WGS) entry which is preliminary data.</text>
</comment>
<proteinExistence type="predicted"/>
<dbReference type="PANTHER" id="PTHR34145:SF68">
    <property type="entry name" value="FBD DOMAIN-CONTAINING PROTEIN"/>
    <property type="match status" value="1"/>
</dbReference>
<dbReference type="EMBL" id="JAWPEI010000003">
    <property type="protein sequence ID" value="KAK4732759.1"/>
    <property type="molecule type" value="Genomic_DNA"/>
</dbReference>
<reference evidence="2 3" key="1">
    <citation type="submission" date="2023-10" db="EMBL/GenBank/DDBJ databases">
        <title>Genome-Wide Identification Analysis in wild type Solanum Pinnatisectum Reveals Some Genes Defensing Phytophthora Infestans.</title>
        <authorList>
            <person name="Sun C."/>
        </authorList>
    </citation>
    <scope>NUCLEOTIDE SEQUENCE [LARGE SCALE GENOMIC DNA]</scope>
    <source>
        <strain evidence="2">LQN</strain>
        <tissue evidence="2">Leaf</tissue>
    </source>
</reference>
<dbReference type="InterPro" id="IPR032675">
    <property type="entry name" value="LRR_dom_sf"/>
</dbReference>
<dbReference type="PANTHER" id="PTHR34145">
    <property type="entry name" value="OS02G0105600 PROTEIN"/>
    <property type="match status" value="1"/>
</dbReference>
<dbReference type="InterPro" id="IPR053772">
    <property type="entry name" value="At1g61320/At1g61330-like"/>
</dbReference>
<gene>
    <name evidence="2" type="ORF">R3W88_025747</name>
</gene>
<dbReference type="Pfam" id="PF24758">
    <property type="entry name" value="LRR_At5g56370"/>
    <property type="match status" value="1"/>
</dbReference>
<evidence type="ECO:0000259" key="1">
    <source>
        <dbReference type="Pfam" id="PF24758"/>
    </source>
</evidence>
<feature type="domain" description="F-box/LRR-repeat protein 15/At3g58940/PEG3-like LRR" evidence="1">
    <location>
        <begin position="31"/>
        <end position="155"/>
    </location>
</feature>